<keyword evidence="5" id="KW-0411">Iron-sulfur</keyword>
<evidence type="ECO:0000259" key="7">
    <source>
        <dbReference type="PROSITE" id="PS51918"/>
    </source>
</evidence>
<dbReference type="InterPro" id="IPR058240">
    <property type="entry name" value="rSAM_sf"/>
</dbReference>
<dbReference type="Proteomes" id="UP000623795">
    <property type="component" value="Unassembled WGS sequence"/>
</dbReference>
<evidence type="ECO:0000256" key="1">
    <source>
        <dbReference type="ARBA" id="ARBA00001966"/>
    </source>
</evidence>
<name>A0ABX1Q250_9RHOO</name>
<keyword evidence="4" id="KW-0408">Iron</keyword>
<organism evidence="8 9">
    <name type="scientific">Aromatoleum toluvorans</name>
    <dbReference type="NCBI Taxonomy" id="92002"/>
    <lineage>
        <taxon>Bacteria</taxon>
        <taxon>Pseudomonadati</taxon>
        <taxon>Pseudomonadota</taxon>
        <taxon>Betaproteobacteria</taxon>
        <taxon>Rhodocyclales</taxon>
        <taxon>Rhodocyclaceae</taxon>
        <taxon>Aromatoleum</taxon>
    </lineage>
</organism>
<dbReference type="SUPFAM" id="SSF102114">
    <property type="entry name" value="Radical SAM enzymes"/>
    <property type="match status" value="1"/>
</dbReference>
<gene>
    <name evidence="8" type="ORF">GPA22_14790</name>
</gene>
<evidence type="ECO:0000256" key="4">
    <source>
        <dbReference type="ARBA" id="ARBA00023004"/>
    </source>
</evidence>
<dbReference type="InterPro" id="IPR007197">
    <property type="entry name" value="rSAM"/>
</dbReference>
<dbReference type="InterPro" id="IPR023404">
    <property type="entry name" value="rSAM_horseshoe"/>
</dbReference>
<reference evidence="8 9" key="1">
    <citation type="submission" date="2019-12" db="EMBL/GenBank/DDBJ databases">
        <title>Comparative genomics gives insights into the taxonomy of the Azoarcus-Aromatoleum group and reveals separate origins of nif in the plant-associated Azoarcus and non-plant-associated Aromatoleum sub-groups.</title>
        <authorList>
            <person name="Lafos M."/>
            <person name="Maluk M."/>
            <person name="Batista M."/>
            <person name="Junghare M."/>
            <person name="Carmona M."/>
            <person name="Faoro H."/>
            <person name="Cruz L.M."/>
            <person name="Battistoni F."/>
            <person name="De Souza E."/>
            <person name="Pedrosa F."/>
            <person name="Chen W.-M."/>
            <person name="Poole P.S."/>
            <person name="Dixon R.A."/>
            <person name="James E.K."/>
        </authorList>
    </citation>
    <scope>NUCLEOTIDE SEQUENCE [LARGE SCALE GENOMIC DNA]</scope>
    <source>
        <strain evidence="8 9">Td21</strain>
    </source>
</reference>
<feature type="domain" description="B12-binding" evidence="6">
    <location>
        <begin position="15"/>
        <end position="148"/>
    </location>
</feature>
<comment type="caution">
    <text evidence="8">The sequence shown here is derived from an EMBL/GenBank/DDBJ whole genome shotgun (WGS) entry which is preliminary data.</text>
</comment>
<dbReference type="Gene3D" id="3.80.30.20">
    <property type="entry name" value="tm_1862 like domain"/>
    <property type="match status" value="1"/>
</dbReference>
<evidence type="ECO:0000313" key="9">
    <source>
        <dbReference type="Proteomes" id="UP000623795"/>
    </source>
</evidence>
<sequence length="472" mass="51600">MSDVHPVVVLRIDREARRHTGHPRHLHPALDLKYVQARLESALKVPVPLLDGWLADFSVAAFVAQALALRPRVAVIRAVTWCLEESVQVAAALRAAGIVTIAVGQQVQHVARTGFAGWDEAYDLAIAGEPEEAAPRLVLRVLAGADVAALRDESRQRIASGAIALVAAPDVLPWPQVAREELTAYAFPFPVRGRPVSRWAYVLTAWGCPRPCRHCTAIVRKSVGRDLRVRTVDAVVDEVLALKDAGAQAIAFEDDSLLVHRGRFLQLADTLVRRGVALPWMANARPDELDAERVAAASEAGAVLLKVGVDSGSARLIERLGKTADGAGWIAATESAFERLDRAGIGSVALFMVGMPDETEEDAEDTLALARRIRPDYLQMQIYRPYPDVPLWGELPRQVRTHGADYHYLASASSCSRIPPAAVAALQRRFYRTFYLRPGFVARHLARHWRHYLSSAGLARAPGALAYLLRGA</sequence>
<keyword evidence="9" id="KW-1185">Reference proteome</keyword>
<evidence type="ECO:0000259" key="6">
    <source>
        <dbReference type="PROSITE" id="PS51332"/>
    </source>
</evidence>
<dbReference type="InterPro" id="IPR006158">
    <property type="entry name" value="Cobalamin-bd"/>
</dbReference>
<keyword evidence="2" id="KW-0949">S-adenosyl-L-methionine</keyword>
<accession>A0ABX1Q250</accession>
<dbReference type="PROSITE" id="PS51332">
    <property type="entry name" value="B12_BINDING"/>
    <property type="match status" value="1"/>
</dbReference>
<evidence type="ECO:0000256" key="2">
    <source>
        <dbReference type="ARBA" id="ARBA00022691"/>
    </source>
</evidence>
<evidence type="ECO:0000256" key="5">
    <source>
        <dbReference type="ARBA" id="ARBA00023014"/>
    </source>
</evidence>
<comment type="cofactor">
    <cofactor evidence="1">
        <name>[4Fe-4S] cluster</name>
        <dbReference type="ChEBI" id="CHEBI:49883"/>
    </cofactor>
</comment>
<dbReference type="SMART" id="SM00729">
    <property type="entry name" value="Elp3"/>
    <property type="match status" value="1"/>
</dbReference>
<dbReference type="RefSeq" id="WP_169256841.1">
    <property type="nucleotide sequence ID" value="NZ_WTVN01000023.1"/>
</dbReference>
<dbReference type="PANTHER" id="PTHR43409:SF7">
    <property type="entry name" value="BLL1977 PROTEIN"/>
    <property type="match status" value="1"/>
</dbReference>
<dbReference type="PANTHER" id="PTHR43409">
    <property type="entry name" value="ANAEROBIC MAGNESIUM-PROTOPORPHYRIN IX MONOMETHYL ESTER CYCLASE-RELATED"/>
    <property type="match status" value="1"/>
</dbReference>
<dbReference type="InterPro" id="IPR006638">
    <property type="entry name" value="Elp3/MiaA/NifB-like_rSAM"/>
</dbReference>
<dbReference type="Pfam" id="PF04055">
    <property type="entry name" value="Radical_SAM"/>
    <property type="match status" value="1"/>
</dbReference>
<evidence type="ECO:0000313" key="8">
    <source>
        <dbReference type="EMBL" id="NMG44992.1"/>
    </source>
</evidence>
<dbReference type="SFLD" id="SFLDS00029">
    <property type="entry name" value="Radical_SAM"/>
    <property type="match status" value="1"/>
</dbReference>
<dbReference type="PROSITE" id="PS51918">
    <property type="entry name" value="RADICAL_SAM"/>
    <property type="match status" value="1"/>
</dbReference>
<protein>
    <submittedName>
        <fullName evidence="8">Radical SAM protein</fullName>
    </submittedName>
</protein>
<feature type="domain" description="Radical SAM core" evidence="7">
    <location>
        <begin position="194"/>
        <end position="419"/>
    </location>
</feature>
<evidence type="ECO:0000256" key="3">
    <source>
        <dbReference type="ARBA" id="ARBA00022723"/>
    </source>
</evidence>
<dbReference type="InterPro" id="IPR051198">
    <property type="entry name" value="BchE-like"/>
</dbReference>
<keyword evidence="3" id="KW-0479">Metal-binding</keyword>
<dbReference type="SFLD" id="SFLDG01082">
    <property type="entry name" value="B12-binding_domain_containing"/>
    <property type="match status" value="1"/>
</dbReference>
<dbReference type="CDD" id="cd01335">
    <property type="entry name" value="Radical_SAM"/>
    <property type="match status" value="1"/>
</dbReference>
<dbReference type="EMBL" id="WTVN01000023">
    <property type="protein sequence ID" value="NMG44992.1"/>
    <property type="molecule type" value="Genomic_DNA"/>
</dbReference>
<proteinExistence type="predicted"/>